<gene>
    <name evidence="1" type="ORF">EV652_12514</name>
</gene>
<name>A0A4R2GV32_9ACTN</name>
<evidence type="ECO:0000313" key="2">
    <source>
        <dbReference type="Proteomes" id="UP000294508"/>
    </source>
</evidence>
<dbReference type="SUPFAM" id="SSF51735">
    <property type="entry name" value="NAD(P)-binding Rossmann-fold domains"/>
    <property type="match status" value="1"/>
</dbReference>
<dbReference type="InterPro" id="IPR036291">
    <property type="entry name" value="NAD(P)-bd_dom_sf"/>
</dbReference>
<reference evidence="1 2" key="1">
    <citation type="journal article" date="2015" name="Stand. Genomic Sci.">
        <title>Genomic Encyclopedia of Bacterial and Archaeal Type Strains, Phase III: the genomes of soil and plant-associated and newly described type strains.</title>
        <authorList>
            <person name="Whitman W.B."/>
            <person name="Woyke T."/>
            <person name="Klenk H.P."/>
            <person name="Zhou Y."/>
            <person name="Lilburn T.G."/>
            <person name="Beck B.J."/>
            <person name="De Vos P."/>
            <person name="Vandamme P."/>
            <person name="Eisen J.A."/>
            <person name="Garrity G."/>
            <person name="Hugenholtz P."/>
            <person name="Kyrpides N.C."/>
        </authorList>
    </citation>
    <scope>NUCLEOTIDE SEQUENCE [LARGE SCALE GENOMIC DNA]</scope>
    <source>
        <strain evidence="1 2">VKM Ac-2572</strain>
    </source>
</reference>
<dbReference type="Gene3D" id="3.40.50.720">
    <property type="entry name" value="NAD(P)-binding Rossmann-like Domain"/>
    <property type="match status" value="1"/>
</dbReference>
<accession>A0A4R2GV32</accession>
<organism evidence="1 2">
    <name type="scientific">Kribbella steppae</name>
    <dbReference type="NCBI Taxonomy" id="2512223"/>
    <lineage>
        <taxon>Bacteria</taxon>
        <taxon>Bacillati</taxon>
        <taxon>Actinomycetota</taxon>
        <taxon>Actinomycetes</taxon>
        <taxon>Propionibacteriales</taxon>
        <taxon>Kribbellaceae</taxon>
        <taxon>Kribbella</taxon>
    </lineage>
</organism>
<protein>
    <recommendedName>
        <fullName evidence="3">Enoyl-ACP reductase-like protein</fullName>
    </recommendedName>
</protein>
<comment type="caution">
    <text evidence="1">The sequence shown here is derived from an EMBL/GenBank/DDBJ whole genome shotgun (WGS) entry which is preliminary data.</text>
</comment>
<evidence type="ECO:0008006" key="3">
    <source>
        <dbReference type="Google" id="ProtNLM"/>
    </source>
</evidence>
<dbReference type="EMBL" id="SLWN01000025">
    <property type="protein sequence ID" value="TCO13857.1"/>
    <property type="molecule type" value="Genomic_DNA"/>
</dbReference>
<proteinExistence type="predicted"/>
<sequence>MGVLDGEPADVADVVAFLAGPDSCWLTGQNLRATGGLLI</sequence>
<dbReference type="Proteomes" id="UP000294508">
    <property type="component" value="Unassembled WGS sequence"/>
</dbReference>
<dbReference type="AlphaFoldDB" id="A0A4R2GV32"/>
<keyword evidence="2" id="KW-1185">Reference proteome</keyword>
<evidence type="ECO:0000313" key="1">
    <source>
        <dbReference type="EMBL" id="TCO13857.1"/>
    </source>
</evidence>